<evidence type="ECO:0000256" key="3">
    <source>
        <dbReference type="ARBA" id="ARBA00023242"/>
    </source>
</evidence>
<proteinExistence type="predicted"/>
<dbReference type="PROSITE" id="PS50217">
    <property type="entry name" value="BZIP"/>
    <property type="match status" value="1"/>
</dbReference>
<dbReference type="InterPro" id="IPR043452">
    <property type="entry name" value="BZIP46-like"/>
</dbReference>
<evidence type="ECO:0000256" key="4">
    <source>
        <dbReference type="SAM" id="MobiDB-lite"/>
    </source>
</evidence>
<dbReference type="GO" id="GO:0003700">
    <property type="term" value="F:DNA-binding transcription factor activity"/>
    <property type="evidence" value="ECO:0007669"/>
    <property type="project" value="InterPro"/>
</dbReference>
<dbReference type="Gene3D" id="1.20.5.170">
    <property type="match status" value="1"/>
</dbReference>
<comment type="caution">
    <text evidence="6">The sequence shown here is derived from an EMBL/GenBank/DDBJ whole genome shotgun (WGS) entry which is preliminary data.</text>
</comment>
<feature type="region of interest" description="Disordered" evidence="4">
    <location>
        <begin position="1"/>
        <end position="40"/>
    </location>
</feature>
<evidence type="ECO:0000256" key="1">
    <source>
        <dbReference type="ARBA" id="ARBA00004123"/>
    </source>
</evidence>
<dbReference type="GO" id="GO:0045893">
    <property type="term" value="P:positive regulation of DNA-templated transcription"/>
    <property type="evidence" value="ECO:0007669"/>
    <property type="project" value="InterPro"/>
</dbReference>
<dbReference type="PANTHER" id="PTHR22952">
    <property type="entry name" value="CAMP-RESPONSE ELEMENT BINDING PROTEIN-RELATED"/>
    <property type="match status" value="1"/>
</dbReference>
<dbReference type="CDD" id="cd14707">
    <property type="entry name" value="bZIP_plant_BZIP46"/>
    <property type="match status" value="1"/>
</dbReference>
<feature type="domain" description="BZIP" evidence="5">
    <location>
        <begin position="220"/>
        <end position="262"/>
    </location>
</feature>
<keyword evidence="2" id="KW-0238">DNA-binding</keyword>
<organism evidence="6 7">
    <name type="scientific">Lithospermum erythrorhizon</name>
    <name type="common">Purple gromwell</name>
    <name type="synonym">Lithospermum officinale var. erythrorhizon</name>
    <dbReference type="NCBI Taxonomy" id="34254"/>
    <lineage>
        <taxon>Eukaryota</taxon>
        <taxon>Viridiplantae</taxon>
        <taxon>Streptophyta</taxon>
        <taxon>Embryophyta</taxon>
        <taxon>Tracheophyta</taxon>
        <taxon>Spermatophyta</taxon>
        <taxon>Magnoliopsida</taxon>
        <taxon>eudicotyledons</taxon>
        <taxon>Gunneridae</taxon>
        <taxon>Pentapetalae</taxon>
        <taxon>asterids</taxon>
        <taxon>lamiids</taxon>
        <taxon>Boraginales</taxon>
        <taxon>Boraginaceae</taxon>
        <taxon>Boraginoideae</taxon>
        <taxon>Lithospermeae</taxon>
        <taxon>Lithospermum</taxon>
    </lineage>
</organism>
<dbReference type="FunFam" id="1.20.5.170:FF:000036">
    <property type="entry name" value="ABSCISIC ACID-INSENSITIVE 5-like protein 2"/>
    <property type="match status" value="1"/>
</dbReference>
<dbReference type="GO" id="GO:0005634">
    <property type="term" value="C:nucleus"/>
    <property type="evidence" value="ECO:0007669"/>
    <property type="project" value="UniProtKB-SubCell"/>
</dbReference>
<gene>
    <name evidence="6" type="ORF">LIER_11267</name>
</gene>
<keyword evidence="7" id="KW-1185">Reference proteome</keyword>
<dbReference type="PROSITE" id="PS00036">
    <property type="entry name" value="BZIP_BASIC"/>
    <property type="match status" value="1"/>
</dbReference>
<protein>
    <submittedName>
        <fullName evidence="6">Basic leucine zipper transcription factor</fullName>
    </submittedName>
</protein>
<dbReference type="InterPro" id="IPR046347">
    <property type="entry name" value="bZIP_sf"/>
</dbReference>
<sequence>MASSKLTFSVSSDLRQESPPFPTNNYPLQTDSNNSSDSSINLDGILQNSSSEASFLNTEIGLLDEAGAIMPIHEAPERKRTVDEVWREIVEGKVGESKRKLVPECKTESMDEVMTLEDFLVQAGAVDETEIGGEVKLESGVDRLSGGVYTFDSPGMMAGQLSLQSGGESGRMYLGGSNSGMSLDGIMGYEDGVELMGGSGRIARGKIKVSMLENSFDKAAQQRQRRMIKNRESAARSRERKQAYQVELESMAVRLEEENEILVKAKFVTSRWCIKSTSTCPKCLCRGSRLSKAERMKERFEQLMKNVIPVVEKRRPTRVLRRVRSMGL</sequence>
<dbReference type="AlphaFoldDB" id="A0AAV3PPD2"/>
<accession>A0AAV3PPD2</accession>
<dbReference type="SUPFAM" id="SSF57959">
    <property type="entry name" value="Leucine zipper domain"/>
    <property type="match status" value="1"/>
</dbReference>
<evidence type="ECO:0000313" key="7">
    <source>
        <dbReference type="Proteomes" id="UP001454036"/>
    </source>
</evidence>
<dbReference type="PANTHER" id="PTHR22952:SF184">
    <property type="entry name" value="G-BOX-BINDING FACTOR 4"/>
    <property type="match status" value="1"/>
</dbReference>
<dbReference type="SMART" id="SM00338">
    <property type="entry name" value="BRLZ"/>
    <property type="match status" value="1"/>
</dbReference>
<dbReference type="GO" id="GO:0003677">
    <property type="term" value="F:DNA binding"/>
    <property type="evidence" value="ECO:0007669"/>
    <property type="project" value="UniProtKB-KW"/>
</dbReference>
<keyword evidence="3" id="KW-0539">Nucleus</keyword>
<reference evidence="6 7" key="1">
    <citation type="submission" date="2024-01" db="EMBL/GenBank/DDBJ databases">
        <title>The complete chloroplast genome sequence of Lithospermum erythrorhizon: insights into the phylogenetic relationship among Boraginaceae species and the maternal lineages of purple gromwells.</title>
        <authorList>
            <person name="Okada T."/>
            <person name="Watanabe K."/>
        </authorList>
    </citation>
    <scope>NUCLEOTIDE SEQUENCE [LARGE SCALE GENOMIC DNA]</scope>
</reference>
<name>A0AAV3PPD2_LITER</name>
<evidence type="ECO:0000313" key="6">
    <source>
        <dbReference type="EMBL" id="GAA0152906.1"/>
    </source>
</evidence>
<dbReference type="EMBL" id="BAABME010002075">
    <property type="protein sequence ID" value="GAA0152906.1"/>
    <property type="molecule type" value="Genomic_DNA"/>
</dbReference>
<comment type="subcellular location">
    <subcellularLocation>
        <location evidence="1">Nucleus</location>
    </subcellularLocation>
</comment>
<evidence type="ECO:0000259" key="5">
    <source>
        <dbReference type="PROSITE" id="PS50217"/>
    </source>
</evidence>
<dbReference type="Pfam" id="PF00170">
    <property type="entry name" value="bZIP_1"/>
    <property type="match status" value="1"/>
</dbReference>
<dbReference type="InterPro" id="IPR004827">
    <property type="entry name" value="bZIP"/>
</dbReference>
<evidence type="ECO:0000256" key="2">
    <source>
        <dbReference type="ARBA" id="ARBA00023125"/>
    </source>
</evidence>
<feature type="compositionally biased region" description="Polar residues" evidence="4">
    <location>
        <begin position="1"/>
        <end position="13"/>
    </location>
</feature>
<dbReference type="Proteomes" id="UP001454036">
    <property type="component" value="Unassembled WGS sequence"/>
</dbReference>